<name>A0ABS3K9B3_9PROT</name>
<accession>A0ABS3K9B3</accession>
<keyword evidence="3" id="KW-1185">Reference proteome</keyword>
<feature type="signal peptide" evidence="1">
    <location>
        <begin position="1"/>
        <end position="26"/>
    </location>
</feature>
<gene>
    <name evidence="2" type="ORF">IAI60_03180</name>
</gene>
<organism evidence="2 3">
    <name type="scientific">Roseomonas marmotae</name>
    <dbReference type="NCBI Taxonomy" id="2768161"/>
    <lineage>
        <taxon>Bacteria</taxon>
        <taxon>Pseudomonadati</taxon>
        <taxon>Pseudomonadota</taxon>
        <taxon>Alphaproteobacteria</taxon>
        <taxon>Acetobacterales</taxon>
        <taxon>Roseomonadaceae</taxon>
        <taxon>Roseomonas</taxon>
    </lineage>
</organism>
<keyword evidence="1" id="KW-0732">Signal</keyword>
<comment type="caution">
    <text evidence="2">The sequence shown here is derived from an EMBL/GenBank/DDBJ whole genome shotgun (WGS) entry which is preliminary data.</text>
</comment>
<evidence type="ECO:0000256" key="1">
    <source>
        <dbReference type="SAM" id="SignalP"/>
    </source>
</evidence>
<dbReference type="RefSeq" id="WP_207445216.1">
    <property type="nucleotide sequence ID" value="NZ_CP061091.1"/>
</dbReference>
<feature type="chain" id="PRO_5046424892" description="Tripartite tricarboxylate transporter substrate binding protein" evidence="1">
    <location>
        <begin position="27"/>
        <end position="331"/>
    </location>
</feature>
<proteinExistence type="predicted"/>
<evidence type="ECO:0008006" key="4">
    <source>
        <dbReference type="Google" id="ProtNLM"/>
    </source>
</evidence>
<evidence type="ECO:0000313" key="3">
    <source>
        <dbReference type="Proteomes" id="UP001518990"/>
    </source>
</evidence>
<dbReference type="Proteomes" id="UP001518990">
    <property type="component" value="Unassembled WGS sequence"/>
</dbReference>
<evidence type="ECO:0000313" key="2">
    <source>
        <dbReference type="EMBL" id="MBO1073607.1"/>
    </source>
</evidence>
<protein>
    <recommendedName>
        <fullName evidence="4">Tripartite tricarboxylate transporter substrate binding protein</fullName>
    </recommendedName>
</protein>
<sequence length="331" mass="34560">MPRIARRGLPALAAALLSAGMGGARAQGRTIDTATLLMPGPEGGPAALWAARVATGLARGLPHAIALHSVTIGGPDGVTTANRFATMEGVEGRTLLVLPGSAVHAWLIGESRARYPVEGWLPLCASWQGAILAGRGPMPAPNPSHPLRLALPAPEAPEAAALLGLDLAGYAAQPVFGLNAVAAEQALMRGEVDAIVIVSPMPLRHAARIGATPWRELETPGRRDHPELPVLAEAAQTARPARIAAAQAGFAALRLRAALVLPALTSADLLALWRRAALRWQEDEAKESPETTAPALVGAEARTAMSALFPSPDGVLAYREWLLRRLSWQAS</sequence>
<reference evidence="2 3" key="1">
    <citation type="submission" date="2020-09" db="EMBL/GenBank/DDBJ databases">
        <title>Roseomonas.</title>
        <authorList>
            <person name="Zhu W."/>
        </authorList>
    </citation>
    <scope>NUCLEOTIDE SEQUENCE [LARGE SCALE GENOMIC DNA]</scope>
    <source>
        <strain evidence="2 3">1311</strain>
    </source>
</reference>
<dbReference type="EMBL" id="JACTNF010000002">
    <property type="protein sequence ID" value="MBO1073607.1"/>
    <property type="molecule type" value="Genomic_DNA"/>
</dbReference>